<evidence type="ECO:0000256" key="2">
    <source>
        <dbReference type="ARBA" id="ARBA00004370"/>
    </source>
</evidence>
<proteinExistence type="inferred from homology"/>
<comment type="subcellular location">
    <subcellularLocation>
        <location evidence="2">Membrane</location>
    </subcellularLocation>
</comment>
<dbReference type="GO" id="GO:0006099">
    <property type="term" value="P:tricarboxylic acid cycle"/>
    <property type="evidence" value="ECO:0007669"/>
    <property type="project" value="InterPro"/>
</dbReference>
<dbReference type="EMBL" id="QGLT01000003">
    <property type="protein sequence ID" value="PXZ00394.1"/>
    <property type="molecule type" value="Genomic_DNA"/>
</dbReference>
<dbReference type="Proteomes" id="UP000247565">
    <property type="component" value="Unassembled WGS sequence"/>
</dbReference>
<dbReference type="CDD" id="cd03499">
    <property type="entry name" value="SQR_TypeC_SdhC"/>
    <property type="match status" value="1"/>
</dbReference>
<dbReference type="PANTHER" id="PTHR10978">
    <property type="entry name" value="SUCCINATE DEHYDROGENASE CYTOCHROME B560 SUBUNIT"/>
    <property type="match status" value="1"/>
</dbReference>
<evidence type="ECO:0000256" key="6">
    <source>
        <dbReference type="ARBA" id="ARBA00022692"/>
    </source>
</evidence>
<evidence type="ECO:0000256" key="7">
    <source>
        <dbReference type="ARBA" id="ARBA00022723"/>
    </source>
</evidence>
<organism evidence="14 15">
    <name type="scientific">Commensalibacter melissae</name>
    <dbReference type="NCBI Taxonomy" id="2070537"/>
    <lineage>
        <taxon>Bacteria</taxon>
        <taxon>Pseudomonadati</taxon>
        <taxon>Pseudomonadota</taxon>
        <taxon>Alphaproteobacteria</taxon>
        <taxon>Acetobacterales</taxon>
        <taxon>Acetobacteraceae</taxon>
    </lineage>
</organism>
<dbReference type="SUPFAM" id="SSF81343">
    <property type="entry name" value="Fumarate reductase respiratory complex transmembrane subunits"/>
    <property type="match status" value="1"/>
</dbReference>
<dbReference type="GO" id="GO:0046872">
    <property type="term" value="F:metal ion binding"/>
    <property type="evidence" value="ECO:0007669"/>
    <property type="project" value="UniProtKB-KW"/>
</dbReference>
<evidence type="ECO:0000313" key="15">
    <source>
        <dbReference type="Proteomes" id="UP000247565"/>
    </source>
</evidence>
<dbReference type="Pfam" id="PF01127">
    <property type="entry name" value="Sdh_cyt"/>
    <property type="match status" value="1"/>
</dbReference>
<evidence type="ECO:0000256" key="11">
    <source>
        <dbReference type="ARBA" id="ARBA00025912"/>
    </source>
</evidence>
<name>A0A318MWG4_9PROT</name>
<evidence type="ECO:0000256" key="1">
    <source>
        <dbReference type="ARBA" id="ARBA00004050"/>
    </source>
</evidence>
<comment type="similarity">
    <text evidence="3">Belongs to the cytochrome b560 family.</text>
</comment>
<evidence type="ECO:0000313" key="14">
    <source>
        <dbReference type="EMBL" id="PXZ00394.1"/>
    </source>
</evidence>
<feature type="transmembrane region" description="Helical" evidence="13">
    <location>
        <begin position="62"/>
        <end position="84"/>
    </location>
</feature>
<dbReference type="Gene3D" id="1.20.1300.10">
    <property type="entry name" value="Fumarate reductase/succinate dehydrogenase, transmembrane subunit"/>
    <property type="match status" value="1"/>
</dbReference>
<comment type="subunit">
    <text evidence="11">Part of an enzyme complex containing four subunits: a flavoprotein, an iron-sulfur protein, plus two membrane-anchoring proteins, SdhC and SdhD. The complex can form homotrimers.</text>
</comment>
<evidence type="ECO:0000256" key="13">
    <source>
        <dbReference type="SAM" id="Phobius"/>
    </source>
</evidence>
<keyword evidence="10 13" id="KW-0472">Membrane</keyword>
<dbReference type="GO" id="GO:0016020">
    <property type="term" value="C:membrane"/>
    <property type="evidence" value="ECO:0007669"/>
    <property type="project" value="UniProtKB-SubCell"/>
</dbReference>
<accession>A0A318MWG4</accession>
<keyword evidence="5 12" id="KW-0349">Heme</keyword>
<dbReference type="NCBIfam" id="TIGR02970">
    <property type="entry name" value="succ_dehyd_cytB"/>
    <property type="match status" value="1"/>
</dbReference>
<evidence type="ECO:0000256" key="4">
    <source>
        <dbReference type="ARBA" id="ARBA00020076"/>
    </source>
</evidence>
<keyword evidence="9 12" id="KW-0408">Iron</keyword>
<feature type="transmembrane region" description="Helical" evidence="13">
    <location>
        <begin position="104"/>
        <end position="120"/>
    </location>
</feature>
<feature type="binding site" description="axial binding residue" evidence="12">
    <location>
        <position position="74"/>
    </location>
    <ligand>
        <name>heme</name>
        <dbReference type="ChEBI" id="CHEBI:30413"/>
        <note>ligand shared with second transmembrane subunit</note>
    </ligand>
    <ligandPart>
        <name>Fe</name>
        <dbReference type="ChEBI" id="CHEBI:18248"/>
    </ligandPart>
</feature>
<dbReference type="InterPro" id="IPR034804">
    <property type="entry name" value="SQR/QFR_C/D"/>
</dbReference>
<evidence type="ECO:0000256" key="3">
    <source>
        <dbReference type="ARBA" id="ARBA00007244"/>
    </source>
</evidence>
<keyword evidence="15" id="KW-1185">Reference proteome</keyword>
<dbReference type="InterPro" id="IPR014314">
    <property type="entry name" value="Succ_DH_cytb556"/>
</dbReference>
<feature type="transmembrane region" description="Helical" evidence="13">
    <location>
        <begin position="22"/>
        <end position="41"/>
    </location>
</feature>
<protein>
    <recommendedName>
        <fullName evidence="4">Succinate dehydrogenase cytochrome b556 subunit</fullName>
    </recommendedName>
</protein>
<dbReference type="GO" id="GO:0009055">
    <property type="term" value="F:electron transfer activity"/>
    <property type="evidence" value="ECO:0007669"/>
    <property type="project" value="InterPro"/>
</dbReference>
<dbReference type="AlphaFoldDB" id="A0A318MWG4"/>
<dbReference type="OrthoDB" id="9799441at2"/>
<keyword evidence="8 13" id="KW-1133">Transmembrane helix</keyword>
<evidence type="ECO:0000256" key="5">
    <source>
        <dbReference type="ARBA" id="ARBA00022617"/>
    </source>
</evidence>
<dbReference type="PANTHER" id="PTHR10978:SF5">
    <property type="entry name" value="SUCCINATE DEHYDROGENASE CYTOCHROME B560 SUBUNIT, MITOCHONDRIAL"/>
    <property type="match status" value="1"/>
</dbReference>
<keyword evidence="6 13" id="KW-0812">Transmembrane</keyword>
<comment type="cofactor">
    <cofactor evidence="12">
        <name>heme</name>
        <dbReference type="ChEBI" id="CHEBI:30413"/>
    </cofactor>
    <text evidence="12">The heme is bound between the two transmembrane subunits.</text>
</comment>
<comment type="caution">
    <text evidence="14">The sequence shown here is derived from an EMBL/GenBank/DDBJ whole genome shotgun (WGS) entry which is preliminary data.</text>
</comment>
<sequence length="128" mass="14047">MSPHLQVYKPILSMVLSISNRITGGALSAGSALMVAWLVSAAKGPKSFQKTQKFTGSFLGQIILFGFSSAFFLHFIGGIRHFIWDLSGKRLEKPEINQDSKSEVIGVAALTLALWTIILGKKIKKRKK</sequence>
<evidence type="ECO:0000256" key="8">
    <source>
        <dbReference type="ARBA" id="ARBA00022989"/>
    </source>
</evidence>
<gene>
    <name evidence="14" type="primary">sdhC</name>
    <name evidence="14" type="ORF">DK869_05840</name>
</gene>
<dbReference type="PIRSF" id="PIRSF000178">
    <property type="entry name" value="SDH_cyt_b560"/>
    <property type="match status" value="1"/>
</dbReference>
<evidence type="ECO:0000256" key="12">
    <source>
        <dbReference type="PIRSR" id="PIRSR000178-1"/>
    </source>
</evidence>
<reference evidence="14 15" key="1">
    <citation type="submission" date="2018-05" db="EMBL/GenBank/DDBJ databases">
        <title>Reference genomes for bee gut microbiota database.</title>
        <authorList>
            <person name="Ellegaard K.M."/>
        </authorList>
    </citation>
    <scope>NUCLEOTIDE SEQUENCE [LARGE SCALE GENOMIC DNA]</scope>
    <source>
        <strain evidence="14 15">ESL0284</strain>
    </source>
</reference>
<evidence type="ECO:0000256" key="9">
    <source>
        <dbReference type="ARBA" id="ARBA00023004"/>
    </source>
</evidence>
<dbReference type="InterPro" id="IPR000701">
    <property type="entry name" value="SuccDH_FuR_B_TM-su"/>
</dbReference>
<comment type="function">
    <text evidence="1">Membrane-anchoring subunit of succinate dehydrogenase (SDH).</text>
</comment>
<keyword evidence="7 12" id="KW-0479">Metal-binding</keyword>
<evidence type="ECO:0000256" key="10">
    <source>
        <dbReference type="ARBA" id="ARBA00023136"/>
    </source>
</evidence>